<evidence type="ECO:0000313" key="1">
    <source>
        <dbReference type="Proteomes" id="UP000887569"/>
    </source>
</evidence>
<dbReference type="AlphaFoldDB" id="A0A915AW76"/>
<keyword evidence="1" id="KW-1185">Reference proteome</keyword>
<evidence type="ECO:0000313" key="2">
    <source>
        <dbReference type="WBParaSite" id="PgR018_g090_t02"/>
    </source>
</evidence>
<reference evidence="2" key="1">
    <citation type="submission" date="2022-11" db="UniProtKB">
        <authorList>
            <consortium name="WormBaseParasite"/>
        </authorList>
    </citation>
    <scope>IDENTIFICATION</scope>
</reference>
<dbReference type="Proteomes" id="UP000887569">
    <property type="component" value="Unplaced"/>
</dbReference>
<name>A0A915AW76_PARUN</name>
<proteinExistence type="predicted"/>
<sequence>DIYSNLFCYIFLIQPIQRKSSNLYELNVPPHTEARLSVDLVLRHLTACYLALSATGLAQLIINAYY</sequence>
<dbReference type="WBParaSite" id="PgR018_g090_t02">
    <property type="protein sequence ID" value="PgR018_g090_t02"/>
    <property type="gene ID" value="PgR018_g090"/>
</dbReference>
<accession>A0A915AW76</accession>
<organism evidence="1 2">
    <name type="scientific">Parascaris univalens</name>
    <name type="common">Nematode worm</name>
    <dbReference type="NCBI Taxonomy" id="6257"/>
    <lineage>
        <taxon>Eukaryota</taxon>
        <taxon>Metazoa</taxon>
        <taxon>Ecdysozoa</taxon>
        <taxon>Nematoda</taxon>
        <taxon>Chromadorea</taxon>
        <taxon>Rhabditida</taxon>
        <taxon>Spirurina</taxon>
        <taxon>Ascaridomorpha</taxon>
        <taxon>Ascaridoidea</taxon>
        <taxon>Ascarididae</taxon>
        <taxon>Parascaris</taxon>
    </lineage>
</organism>
<protein>
    <submittedName>
        <fullName evidence="2">Uncharacterized protein</fullName>
    </submittedName>
</protein>